<keyword evidence="2" id="KW-0472">Membrane</keyword>
<dbReference type="EMBL" id="CADEBD010000283">
    <property type="protein sequence ID" value="CAB3228586.1"/>
    <property type="molecule type" value="Genomic_DNA"/>
</dbReference>
<dbReference type="PANTHER" id="PTHR10281:SF4">
    <property type="entry name" value="NEUFERRICIN"/>
    <property type="match status" value="1"/>
</dbReference>
<evidence type="ECO:0000313" key="5">
    <source>
        <dbReference type="EMBL" id="CAB3255309.1"/>
    </source>
</evidence>
<dbReference type="SMART" id="SM01117">
    <property type="entry name" value="Cyt-b5"/>
    <property type="match status" value="1"/>
</dbReference>
<name>A0A8S0Z9S1_ARCPL</name>
<dbReference type="InterPro" id="IPR036400">
    <property type="entry name" value="Cyt_B5-like_heme/steroid_sf"/>
</dbReference>
<dbReference type="OrthoDB" id="10257697at2759"/>
<accession>A0A8S0Z9S1</accession>
<comment type="caution">
    <text evidence="4">The sequence shown here is derived from an EMBL/GenBank/DDBJ whole genome shotgun (WGS) entry which is preliminary data.</text>
</comment>
<evidence type="ECO:0000313" key="4">
    <source>
        <dbReference type="EMBL" id="CAB3228586.1"/>
    </source>
</evidence>
<evidence type="ECO:0000313" key="6">
    <source>
        <dbReference type="Proteomes" id="UP000494106"/>
    </source>
</evidence>
<dbReference type="PANTHER" id="PTHR10281">
    <property type="entry name" value="MEMBRANE-ASSOCIATED PROGESTERONE RECEPTOR COMPONENT-RELATED"/>
    <property type="match status" value="1"/>
</dbReference>
<dbReference type="Proteomes" id="UP000494256">
    <property type="component" value="Unassembled WGS sequence"/>
</dbReference>
<dbReference type="GO" id="GO:0012505">
    <property type="term" value="C:endomembrane system"/>
    <property type="evidence" value="ECO:0007669"/>
    <property type="project" value="TreeGrafter"/>
</dbReference>
<evidence type="ECO:0000256" key="1">
    <source>
        <dbReference type="ARBA" id="ARBA00038357"/>
    </source>
</evidence>
<dbReference type="Pfam" id="PF00173">
    <property type="entry name" value="Cyt-b5"/>
    <property type="match status" value="1"/>
</dbReference>
<keyword evidence="6" id="KW-1185">Reference proteome</keyword>
<keyword evidence="2" id="KW-0812">Transmembrane</keyword>
<evidence type="ECO:0000313" key="7">
    <source>
        <dbReference type="Proteomes" id="UP000494256"/>
    </source>
</evidence>
<dbReference type="GO" id="GO:0016020">
    <property type="term" value="C:membrane"/>
    <property type="evidence" value="ECO:0007669"/>
    <property type="project" value="TreeGrafter"/>
</dbReference>
<evidence type="ECO:0000259" key="3">
    <source>
        <dbReference type="SMART" id="SM01117"/>
    </source>
</evidence>
<organism evidence="4 7">
    <name type="scientific">Arctia plantaginis</name>
    <name type="common">Wood tiger moth</name>
    <name type="synonym">Phalaena plantaginis</name>
    <dbReference type="NCBI Taxonomy" id="874455"/>
    <lineage>
        <taxon>Eukaryota</taxon>
        <taxon>Metazoa</taxon>
        <taxon>Ecdysozoa</taxon>
        <taxon>Arthropoda</taxon>
        <taxon>Hexapoda</taxon>
        <taxon>Insecta</taxon>
        <taxon>Pterygota</taxon>
        <taxon>Neoptera</taxon>
        <taxon>Endopterygota</taxon>
        <taxon>Lepidoptera</taxon>
        <taxon>Glossata</taxon>
        <taxon>Ditrysia</taxon>
        <taxon>Noctuoidea</taxon>
        <taxon>Erebidae</taxon>
        <taxon>Arctiinae</taxon>
        <taxon>Arctia</taxon>
    </lineage>
</organism>
<keyword evidence="2" id="KW-1133">Transmembrane helix</keyword>
<dbReference type="InterPro" id="IPR001199">
    <property type="entry name" value="Cyt_B5-like_heme/steroid-bd"/>
</dbReference>
<comment type="similarity">
    <text evidence="1">Belongs to the cytochrome b5 family. MAPR subfamily.</text>
</comment>
<feature type="transmembrane region" description="Helical" evidence="2">
    <location>
        <begin position="7"/>
        <end position="25"/>
    </location>
</feature>
<gene>
    <name evidence="5" type="ORF">APLA_LOCUS14835</name>
    <name evidence="4" type="ORF">APLA_LOCUS3588</name>
</gene>
<dbReference type="AlphaFoldDB" id="A0A8S0Z9S1"/>
<feature type="domain" description="Cytochrome b5 heme-binding" evidence="3">
    <location>
        <begin position="45"/>
        <end position="141"/>
    </location>
</feature>
<dbReference type="SUPFAM" id="SSF55856">
    <property type="entry name" value="Cytochrome b5-like heme/steroid binding domain"/>
    <property type="match status" value="1"/>
</dbReference>
<reference evidence="6 7" key="1">
    <citation type="submission" date="2020-04" db="EMBL/GenBank/DDBJ databases">
        <authorList>
            <person name="Wallbank WR R."/>
            <person name="Pardo Diaz C."/>
            <person name="Kozak K."/>
            <person name="Martin S."/>
            <person name="Jiggins C."/>
            <person name="Moest M."/>
            <person name="Warren A I."/>
            <person name="Byers J.R.P. K."/>
            <person name="Montejo-Kovacevich G."/>
            <person name="Yen C E."/>
        </authorList>
    </citation>
    <scope>NUCLEOTIDE SEQUENCE [LARGE SCALE GENOMIC DNA]</scope>
</reference>
<dbReference type="InterPro" id="IPR050577">
    <property type="entry name" value="MAPR/NEUFC/NENF-like"/>
</dbReference>
<proteinExistence type="inferred from homology"/>
<dbReference type="Proteomes" id="UP000494106">
    <property type="component" value="Unassembled WGS sequence"/>
</dbReference>
<dbReference type="EMBL" id="CADEBC010000574">
    <property type="protein sequence ID" value="CAB3255309.1"/>
    <property type="molecule type" value="Genomic_DNA"/>
</dbReference>
<dbReference type="Gene3D" id="3.10.120.10">
    <property type="entry name" value="Cytochrome b5-like heme/steroid binding domain"/>
    <property type="match status" value="1"/>
</dbReference>
<protein>
    <recommendedName>
        <fullName evidence="3">Cytochrome b5 heme-binding domain-containing protein</fullName>
    </recommendedName>
</protein>
<evidence type="ECO:0000256" key="2">
    <source>
        <dbReference type="SAM" id="Phobius"/>
    </source>
</evidence>
<sequence>MSLKYLLSFRNIIIPVAVIVCAILYHEDLTLYFNTFKTEVKTGVYSEQELAQFNGIEKSNLYLAVLGVVFDVTKGKKYYEKGSGYHYFVGKDGSRALVTGDFKDESQDKDHVMDLSCNELSTVLHWRNTFEKKYDEIGILSGRFYDNNGDETAYTRELKNKLKQCDLEKANTKEENLKYPPCNIAWSEAEGTKVWCTTSSGGIRRSWTGVPRQLYSPGVDKPRCICLNLNDKTTSSRLITEYKNCPETATTCFIMT</sequence>